<gene>
    <name evidence="10" type="ORF">E3P99_01905</name>
</gene>
<keyword evidence="3" id="KW-0507">mRNA processing</keyword>
<comment type="similarity">
    <text evidence="2">Belongs to the CWC25 family.</text>
</comment>
<keyword evidence="5" id="KW-0175">Coiled coil</keyword>
<dbReference type="Pfam" id="PF10197">
    <property type="entry name" value="Cir_N"/>
    <property type="match status" value="1"/>
</dbReference>
<dbReference type="GO" id="GO:0000398">
    <property type="term" value="P:mRNA splicing, via spliceosome"/>
    <property type="evidence" value="ECO:0007669"/>
    <property type="project" value="TreeGrafter"/>
</dbReference>
<comment type="subcellular location">
    <subcellularLocation>
        <location evidence="1">Nucleus</location>
    </subcellularLocation>
</comment>
<dbReference type="PANTHER" id="PTHR16196:SF0">
    <property type="entry name" value="PRE-MRNA-SPLICING FACTOR CWC25 HOMOLOG"/>
    <property type="match status" value="1"/>
</dbReference>
<dbReference type="InterPro" id="IPR022209">
    <property type="entry name" value="CWC25"/>
</dbReference>
<evidence type="ECO:0000256" key="3">
    <source>
        <dbReference type="ARBA" id="ARBA00022664"/>
    </source>
</evidence>
<feature type="region of interest" description="Disordered" evidence="8">
    <location>
        <begin position="103"/>
        <end position="132"/>
    </location>
</feature>
<proteinExistence type="inferred from homology"/>
<dbReference type="GO" id="GO:0005684">
    <property type="term" value="C:U2-type spliceosomal complex"/>
    <property type="evidence" value="ECO:0007669"/>
    <property type="project" value="TreeGrafter"/>
</dbReference>
<evidence type="ECO:0000256" key="4">
    <source>
        <dbReference type="ARBA" id="ARBA00022728"/>
    </source>
</evidence>
<keyword evidence="7" id="KW-0539">Nucleus</keyword>
<evidence type="ECO:0000259" key="9">
    <source>
        <dbReference type="SMART" id="SM01083"/>
    </source>
</evidence>
<feature type="compositionally biased region" description="Basic and acidic residues" evidence="8">
    <location>
        <begin position="173"/>
        <end position="251"/>
    </location>
</feature>
<name>A0A4T0FMB9_9BASI</name>
<keyword evidence="11" id="KW-1185">Reference proteome</keyword>
<dbReference type="Proteomes" id="UP000310189">
    <property type="component" value="Unassembled WGS sequence"/>
</dbReference>
<evidence type="ECO:0000313" key="11">
    <source>
        <dbReference type="Proteomes" id="UP000310189"/>
    </source>
</evidence>
<evidence type="ECO:0000256" key="8">
    <source>
        <dbReference type="SAM" id="MobiDB-lite"/>
    </source>
</evidence>
<feature type="compositionally biased region" description="Polar residues" evidence="8">
    <location>
        <begin position="118"/>
        <end position="129"/>
    </location>
</feature>
<evidence type="ECO:0000256" key="2">
    <source>
        <dbReference type="ARBA" id="ARBA00006695"/>
    </source>
</evidence>
<dbReference type="AlphaFoldDB" id="A0A4T0FMB9"/>
<dbReference type="SMART" id="SM01083">
    <property type="entry name" value="Cir_N"/>
    <property type="match status" value="1"/>
</dbReference>
<protein>
    <recommendedName>
        <fullName evidence="9">CBF1-interacting co-repressor CIR N-terminal domain-containing protein</fullName>
    </recommendedName>
</protein>
<dbReference type="Pfam" id="PF12542">
    <property type="entry name" value="CWC25"/>
    <property type="match status" value="1"/>
</dbReference>
<evidence type="ECO:0000256" key="6">
    <source>
        <dbReference type="ARBA" id="ARBA00023187"/>
    </source>
</evidence>
<evidence type="ECO:0000313" key="10">
    <source>
        <dbReference type="EMBL" id="TIA89767.1"/>
    </source>
</evidence>
<dbReference type="OrthoDB" id="21123at2759"/>
<feature type="compositionally biased region" description="Basic and acidic residues" evidence="8">
    <location>
        <begin position="103"/>
        <end position="115"/>
    </location>
</feature>
<organism evidence="10 11">
    <name type="scientific">Wallemia hederae</name>
    <dbReference type="NCBI Taxonomy" id="1540922"/>
    <lineage>
        <taxon>Eukaryota</taxon>
        <taxon>Fungi</taxon>
        <taxon>Dikarya</taxon>
        <taxon>Basidiomycota</taxon>
        <taxon>Wallemiomycotina</taxon>
        <taxon>Wallemiomycetes</taxon>
        <taxon>Wallemiales</taxon>
        <taxon>Wallemiaceae</taxon>
        <taxon>Wallemia</taxon>
    </lineage>
</organism>
<comment type="caution">
    <text evidence="10">The sequence shown here is derived from an EMBL/GenBank/DDBJ whole genome shotgun (WGS) entry which is preliminary data.</text>
</comment>
<feature type="domain" description="CBF1-interacting co-repressor CIR N-terminal" evidence="9">
    <location>
        <begin position="11"/>
        <end position="47"/>
    </location>
</feature>
<dbReference type="InterPro" id="IPR051376">
    <property type="entry name" value="CWC25_splicing_factor"/>
</dbReference>
<evidence type="ECO:0000256" key="1">
    <source>
        <dbReference type="ARBA" id="ARBA00004123"/>
    </source>
</evidence>
<feature type="region of interest" description="Disordered" evidence="8">
    <location>
        <begin position="39"/>
        <end position="65"/>
    </location>
</feature>
<feature type="region of interest" description="Disordered" evidence="8">
    <location>
        <begin position="167"/>
        <end position="321"/>
    </location>
</feature>
<feature type="compositionally biased region" description="Basic and acidic residues" evidence="8">
    <location>
        <begin position="292"/>
        <end position="321"/>
    </location>
</feature>
<dbReference type="EMBL" id="SPNW01000024">
    <property type="protein sequence ID" value="TIA89767.1"/>
    <property type="molecule type" value="Genomic_DNA"/>
</dbReference>
<keyword evidence="4" id="KW-0747">Spliceosome</keyword>
<keyword evidence="6" id="KW-0508">mRNA splicing</keyword>
<dbReference type="PANTHER" id="PTHR16196">
    <property type="entry name" value="CELL CYCLE CONTROL PROTEIN CWF25"/>
    <property type="match status" value="1"/>
</dbReference>
<feature type="compositionally biased region" description="Low complexity" evidence="8">
    <location>
        <begin position="280"/>
        <end position="289"/>
    </location>
</feature>
<sequence>MGGGDLNMKKSWHPMLMKNQKVVWDKEQEVIAEKKKLEQLRREKEEERQLQQLKDLQHSSTGHKASERMEWMYAAPATGSSVNASEMEDYLLGKKRVDTLLKGEDEKGLYNEQHHSTQHPTTSSLNPRDTTTKVKLDPMLAIKQQEQAAYDALINNPIRLREMRLKAGIAEPSSKRAAKEDRKKARDEKRRMKESMRDRDRDDYSRERRDRDDYHRSRDSRDDYPRRQERRRDRRDYDRDHDRSRDYDRPRQHYRPRSISPRPPRSHSPHQTHDSESRAAKLAAMSASARDLQSERDTRLTEMQRRDAIEREADEKARSRDVKYGGHNAFIANEQRKVYSGEGGLAEQMRRRG</sequence>
<feature type="compositionally biased region" description="Basic and acidic residues" evidence="8">
    <location>
        <begin position="39"/>
        <end position="49"/>
    </location>
</feature>
<dbReference type="InterPro" id="IPR019339">
    <property type="entry name" value="CIR_N_dom"/>
</dbReference>
<evidence type="ECO:0000256" key="5">
    <source>
        <dbReference type="ARBA" id="ARBA00023054"/>
    </source>
</evidence>
<reference evidence="10 11" key="1">
    <citation type="submission" date="2019-03" db="EMBL/GenBank/DDBJ databases">
        <title>Sequencing 23 genomes of Wallemia ichthyophaga.</title>
        <authorList>
            <person name="Gostincar C."/>
        </authorList>
    </citation>
    <scope>NUCLEOTIDE SEQUENCE [LARGE SCALE GENOMIC DNA]</scope>
    <source>
        <strain evidence="10 11">EXF-5753</strain>
    </source>
</reference>
<evidence type="ECO:0000256" key="7">
    <source>
        <dbReference type="ARBA" id="ARBA00023242"/>
    </source>
</evidence>
<accession>A0A4T0FMB9</accession>